<proteinExistence type="predicted"/>
<feature type="region of interest" description="Disordered" evidence="1">
    <location>
        <begin position="1"/>
        <end position="20"/>
    </location>
</feature>
<evidence type="ECO:0000313" key="3">
    <source>
        <dbReference type="Proteomes" id="UP000003163"/>
    </source>
</evidence>
<sequence length="161" mass="18396">MKLVEHKLQNESNKKEDFSTNTSSYEANEICTISSKTYVSDCSSVNSNNSLYINIDKNQFDNDNSVNLKNQLFTTSNQNTSSLDTFSNTISCKNYNSEESLSDGKLFKAENNDSADLVVDNESSFSNLSLEESEKLDLHDHLERETNTFYRKKLMIIWLTI</sequence>
<dbReference type="VEuPathDB" id="MicrosporidiaDB:EDEG_01103"/>
<accession>J9DQ63</accession>
<name>J9DQ63_EDHAE</name>
<dbReference type="AlphaFoldDB" id="J9DQ63"/>
<feature type="compositionally biased region" description="Basic and acidic residues" evidence="1">
    <location>
        <begin position="1"/>
        <end position="18"/>
    </location>
</feature>
<keyword evidence="3" id="KW-1185">Reference proteome</keyword>
<organism evidence="2 3">
    <name type="scientific">Edhazardia aedis (strain USNM 41457)</name>
    <name type="common">Microsporidian parasite</name>
    <dbReference type="NCBI Taxonomy" id="1003232"/>
    <lineage>
        <taxon>Eukaryota</taxon>
        <taxon>Fungi</taxon>
        <taxon>Fungi incertae sedis</taxon>
        <taxon>Microsporidia</taxon>
        <taxon>Edhazardia</taxon>
    </lineage>
</organism>
<dbReference type="EMBL" id="AFBI03000015">
    <property type="protein sequence ID" value="EJW04690.1"/>
    <property type="molecule type" value="Genomic_DNA"/>
</dbReference>
<evidence type="ECO:0000313" key="2">
    <source>
        <dbReference type="EMBL" id="EJW04690.1"/>
    </source>
</evidence>
<protein>
    <submittedName>
        <fullName evidence="2">Uncharacterized protein</fullName>
    </submittedName>
</protein>
<dbReference type="HOGENOM" id="CLU_1643672_0_0_1"/>
<reference evidence="3" key="2">
    <citation type="submission" date="2015-07" db="EMBL/GenBank/DDBJ databases">
        <title>Contrasting host-pathogen interactions and genome evolution in two generalist and specialist microsporidian pathogens of mosquitoes.</title>
        <authorList>
            <consortium name="The Broad Institute Genomics Platform"/>
            <consortium name="The Broad Institute Genome Sequencing Center for Infectious Disease"/>
            <person name="Cuomo C.A."/>
            <person name="Sanscrainte N.D."/>
            <person name="Goldberg J.M."/>
            <person name="Heiman D."/>
            <person name="Young S."/>
            <person name="Zeng Q."/>
            <person name="Becnel J.J."/>
            <person name="Birren B.W."/>
        </authorList>
    </citation>
    <scope>NUCLEOTIDE SEQUENCE [LARGE SCALE GENOMIC DNA]</scope>
    <source>
        <strain evidence="3">USNM 41457</strain>
    </source>
</reference>
<dbReference type="Proteomes" id="UP000003163">
    <property type="component" value="Unassembled WGS sequence"/>
</dbReference>
<reference evidence="2 3" key="1">
    <citation type="submission" date="2011-08" db="EMBL/GenBank/DDBJ databases">
        <authorList>
            <person name="Liu Z.J."/>
            <person name="Shi F.L."/>
            <person name="Lu J.Q."/>
            <person name="Li M."/>
            <person name="Wang Z.L."/>
        </authorList>
    </citation>
    <scope>NUCLEOTIDE SEQUENCE [LARGE SCALE GENOMIC DNA]</scope>
    <source>
        <strain evidence="2 3">USNM 41457</strain>
    </source>
</reference>
<gene>
    <name evidence="2" type="ORF">EDEG_01103</name>
</gene>
<evidence type="ECO:0000256" key="1">
    <source>
        <dbReference type="SAM" id="MobiDB-lite"/>
    </source>
</evidence>
<comment type="caution">
    <text evidence="2">The sequence shown here is derived from an EMBL/GenBank/DDBJ whole genome shotgun (WGS) entry which is preliminary data.</text>
</comment>
<dbReference type="InParanoid" id="J9DQ63"/>